<dbReference type="PROSITE" id="PS00523">
    <property type="entry name" value="SULFATASE_1"/>
    <property type="match status" value="1"/>
</dbReference>
<comment type="similarity">
    <text evidence="1">Belongs to the sulfatase family.</text>
</comment>
<accession>A0A6J7CSY0</accession>
<dbReference type="SUPFAM" id="SSF53649">
    <property type="entry name" value="Alkaline phosphatase-like"/>
    <property type="match status" value="1"/>
</dbReference>
<dbReference type="EMBL" id="CAFBLP010000003">
    <property type="protein sequence ID" value="CAB4859978.1"/>
    <property type="molecule type" value="Genomic_DNA"/>
</dbReference>
<keyword evidence="4" id="KW-0106">Calcium</keyword>
<dbReference type="Gene3D" id="3.30.1120.10">
    <property type="match status" value="1"/>
</dbReference>
<name>A0A6J7CSY0_9ZZZZ</name>
<dbReference type="CDD" id="cd16025">
    <property type="entry name" value="PAS_like"/>
    <property type="match status" value="1"/>
</dbReference>
<evidence type="ECO:0000256" key="4">
    <source>
        <dbReference type="ARBA" id="ARBA00022837"/>
    </source>
</evidence>
<evidence type="ECO:0000256" key="3">
    <source>
        <dbReference type="ARBA" id="ARBA00022801"/>
    </source>
</evidence>
<evidence type="ECO:0000313" key="6">
    <source>
        <dbReference type="EMBL" id="CAB4859978.1"/>
    </source>
</evidence>
<dbReference type="InterPro" id="IPR050738">
    <property type="entry name" value="Sulfatase"/>
</dbReference>
<evidence type="ECO:0000256" key="1">
    <source>
        <dbReference type="ARBA" id="ARBA00008779"/>
    </source>
</evidence>
<protein>
    <submittedName>
        <fullName evidence="6">Unannotated protein</fullName>
    </submittedName>
</protein>
<dbReference type="AlphaFoldDB" id="A0A6J7CSY0"/>
<sequence>MNSSTGAIPQPEFEGVVGDTFAQSTPHWPEPPHPGEQAPNVVVILLDDLGFSHFGCFGSSIETPNINALAGNGLRYTNFHVTPLCSPTRAALLTGRNQHEVGMRSVSNFNTGFQNMRGQISNHAATVAEVLRDRGYTTFALGKWHLCPMENASAAGPFDQWPCQRGFDRFYGFMDGETDQFHPELVYDNHHVDPPSTPDGGYHVSEDLVDRAIGFIHDAKSVRPDRPFFTYLAFGATHAPHQAPQAYLDKYRGRFDEGWDVARAEWFARQQEMGLLPPETVLAPRNPGVEAWDEMPETHRRLAARLQEAFAAFLDHTDAQIGRLMADLERLGELDNTVIMVLSDNGASQEGGPFGVMHEMKFFNLILETPDEAIVRIDDIGSEHGHTNYPWGWAQAGNTPFRWYKQNTHEGGVHVPLVVHWPAGIDPAHAGTLRDQFHHVNDIAPTIYEILNIEAPAVYRGLEQIPITGTSMRYSFDQPAAPTHKAVQYYEMHGHRAIITDGWKAVTRHQPGVALDDDTWELYHLAEDRSECNDLAESMPDKLAELVALWWVEAREHGVLPIDDRGIELFGGRSRAHGVHRPDRHYTYRPPIASLPSQASASIAGRSWDLDAVIDRPAGAQGVLFATGTANSGVSLFIQNDRLVFDYNIFGAHHVLDSTAPVPVGPSVVGVRFRRRSGGGDATLVIDGQDSGTIDLPFVMRMISSIGPSIGNDHGSTVSNRYAGPFPFEGHLDRVDIQLVERSAAPDQGITEARAAMGRQ</sequence>
<organism evidence="6">
    <name type="scientific">freshwater metagenome</name>
    <dbReference type="NCBI Taxonomy" id="449393"/>
    <lineage>
        <taxon>unclassified sequences</taxon>
        <taxon>metagenomes</taxon>
        <taxon>ecological metagenomes</taxon>
    </lineage>
</organism>
<dbReference type="InterPro" id="IPR024607">
    <property type="entry name" value="Sulfatase_CS"/>
</dbReference>
<reference evidence="6" key="1">
    <citation type="submission" date="2020-05" db="EMBL/GenBank/DDBJ databases">
        <authorList>
            <person name="Chiriac C."/>
            <person name="Salcher M."/>
            <person name="Ghai R."/>
            <person name="Kavagutti S V."/>
        </authorList>
    </citation>
    <scope>NUCLEOTIDE SEQUENCE</scope>
</reference>
<proteinExistence type="inferred from homology"/>
<dbReference type="InterPro" id="IPR017850">
    <property type="entry name" value="Alkaline_phosphatase_core_sf"/>
</dbReference>
<feature type="domain" description="Sulfatase N-terminal" evidence="5">
    <location>
        <begin position="39"/>
        <end position="452"/>
    </location>
</feature>
<dbReference type="GO" id="GO:0016787">
    <property type="term" value="F:hydrolase activity"/>
    <property type="evidence" value="ECO:0007669"/>
    <property type="project" value="UniProtKB-KW"/>
</dbReference>
<dbReference type="SUPFAM" id="SSF49899">
    <property type="entry name" value="Concanavalin A-like lectins/glucanases"/>
    <property type="match status" value="1"/>
</dbReference>
<dbReference type="Pfam" id="PF00884">
    <property type="entry name" value="Sulfatase"/>
    <property type="match status" value="1"/>
</dbReference>
<dbReference type="GO" id="GO:0046872">
    <property type="term" value="F:metal ion binding"/>
    <property type="evidence" value="ECO:0007669"/>
    <property type="project" value="UniProtKB-KW"/>
</dbReference>
<dbReference type="PANTHER" id="PTHR42693">
    <property type="entry name" value="ARYLSULFATASE FAMILY MEMBER"/>
    <property type="match status" value="1"/>
</dbReference>
<dbReference type="InterPro" id="IPR013320">
    <property type="entry name" value="ConA-like_dom_sf"/>
</dbReference>
<evidence type="ECO:0000259" key="5">
    <source>
        <dbReference type="Pfam" id="PF00884"/>
    </source>
</evidence>
<dbReference type="InterPro" id="IPR000917">
    <property type="entry name" value="Sulfatase_N"/>
</dbReference>
<keyword evidence="2" id="KW-0479">Metal-binding</keyword>
<evidence type="ECO:0000256" key="2">
    <source>
        <dbReference type="ARBA" id="ARBA00022723"/>
    </source>
</evidence>
<keyword evidence="3" id="KW-0378">Hydrolase</keyword>
<dbReference type="Gene3D" id="3.40.720.10">
    <property type="entry name" value="Alkaline Phosphatase, subunit A"/>
    <property type="match status" value="1"/>
</dbReference>
<gene>
    <name evidence="6" type="ORF">UFOPK3376_00201</name>
</gene>